<dbReference type="InterPro" id="IPR008913">
    <property type="entry name" value="Znf_CHY"/>
</dbReference>
<dbReference type="EMBL" id="LT554888">
    <property type="protein sequence ID" value="SAM08171.1"/>
    <property type="molecule type" value="Genomic_DNA"/>
</dbReference>
<proteinExistence type="predicted"/>
<evidence type="ECO:0000256" key="5">
    <source>
        <dbReference type="SAM" id="MobiDB-lite"/>
    </source>
</evidence>
<dbReference type="PROSITE" id="PS51266">
    <property type="entry name" value="ZF_CHY"/>
    <property type="match status" value="1"/>
</dbReference>
<evidence type="ECO:0000259" key="7">
    <source>
        <dbReference type="PROSITE" id="PS51266"/>
    </source>
</evidence>
<sequence length="716" mass="78803">MVERRPAQQKPGDGSRQTQLTQLQKRYSTTYKQVSADASGTTLRLAMKPTDPDFPFELEALQLQMVVPIDYPKQPATITVMNSDIPKGFAINLERGFEEYTDSTKTTLVRQLTWLDRNMESLLQQQPSETMRFVSYPKRNRNAVAPALPDHIIKSAAVTSTSAPPPTTAVSSSPSSSTAPPPAPSPPRQTTVDITSSPHTTTTKHSDAELAAAFGRRSKEIDHLRTRLGNSFKASNMIVQQFNYHVKSNPDYTLFEHLNWLNRHLESILNSPTTPSNMDNITPLLRPVRPQAAPRPPIATDATLPTTSSSLKKSLFVDDHVKNKVVMVNDPSLVRPPGATEDKPTIPSNSNDNQADASTSAPIDPSSSSSSMATPALDVSAPQALRRGTEVRLIQPQLENVSLFRCVSLHVLVKCTRCKNTVDLENILPEGTMETPSEAGSTSTSAATTTNKKERWTSCPTCHSIIGVKFLSELIHENASSLGLLQLAGCTAFDLLGSSFMGTCGNCMDDMKTSIRLSPNDRPITQACFQCHTKLTLALNDYRFVPIGQGGERLVADEAQVMKLKTKRNKSKKEAVLNGGQPLPNEGTCSHYQKSKRWFRFTCCGKLYPCDICHDKEENHVYEMMATRHVCGLCSKEQSAVGNKPCVACGHEFEKATGKGAFWEGGHGVRNRSLMSRNDTHKHKGASKTGSKKQDRVGLAAKQKREKDQQRQHHDD</sequence>
<evidence type="ECO:0000313" key="9">
    <source>
        <dbReference type="Proteomes" id="UP000078561"/>
    </source>
</evidence>
<evidence type="ECO:0000259" key="6">
    <source>
        <dbReference type="PROSITE" id="PS50908"/>
    </source>
</evidence>
<dbReference type="InterPro" id="IPR036280">
    <property type="entry name" value="Multihaem_cyt_sf"/>
</dbReference>
<evidence type="ECO:0000256" key="2">
    <source>
        <dbReference type="ARBA" id="ARBA00022771"/>
    </source>
</evidence>
<evidence type="ECO:0008006" key="10">
    <source>
        <dbReference type="Google" id="ProtNLM"/>
    </source>
</evidence>
<dbReference type="AlphaFoldDB" id="A0A163MSE5"/>
<evidence type="ECO:0000313" key="8">
    <source>
        <dbReference type="EMBL" id="SAM08171.1"/>
    </source>
</evidence>
<evidence type="ECO:0000256" key="3">
    <source>
        <dbReference type="ARBA" id="ARBA00022833"/>
    </source>
</evidence>
<evidence type="ECO:0000256" key="4">
    <source>
        <dbReference type="PROSITE-ProRule" id="PRU00601"/>
    </source>
</evidence>
<feature type="region of interest" description="Disordered" evidence="5">
    <location>
        <begin position="431"/>
        <end position="451"/>
    </location>
</feature>
<dbReference type="GO" id="GO:0008270">
    <property type="term" value="F:zinc ion binding"/>
    <property type="evidence" value="ECO:0007669"/>
    <property type="project" value="UniProtKB-KW"/>
</dbReference>
<protein>
    <recommendedName>
        <fullName evidence="10">CHY-type domain-containing protein</fullName>
    </recommendedName>
</protein>
<dbReference type="InterPro" id="IPR037274">
    <property type="entry name" value="Znf_CHY_sf"/>
</dbReference>
<dbReference type="Pfam" id="PF05495">
    <property type="entry name" value="zf-CHY"/>
    <property type="match status" value="1"/>
</dbReference>
<feature type="region of interest" description="Disordered" evidence="5">
    <location>
        <begin position="664"/>
        <end position="716"/>
    </location>
</feature>
<feature type="domain" description="RWD" evidence="6">
    <location>
        <begin position="18"/>
        <end position="125"/>
    </location>
</feature>
<keyword evidence="3" id="KW-0862">Zinc</keyword>
<evidence type="ECO:0000256" key="1">
    <source>
        <dbReference type="ARBA" id="ARBA00022723"/>
    </source>
</evidence>
<dbReference type="STRING" id="4829.A0A163MSE5"/>
<dbReference type="SUPFAM" id="SSF161219">
    <property type="entry name" value="CHY zinc finger-like"/>
    <property type="match status" value="1"/>
</dbReference>
<feature type="region of interest" description="Disordered" evidence="5">
    <location>
        <begin position="328"/>
        <end position="376"/>
    </location>
</feature>
<keyword evidence="9" id="KW-1185">Reference proteome</keyword>
<dbReference type="Proteomes" id="UP000078561">
    <property type="component" value="Unassembled WGS sequence"/>
</dbReference>
<dbReference type="PROSITE" id="PS50908">
    <property type="entry name" value="RWD"/>
    <property type="match status" value="1"/>
</dbReference>
<organism evidence="8">
    <name type="scientific">Absidia glauca</name>
    <name type="common">Pin mould</name>
    <dbReference type="NCBI Taxonomy" id="4829"/>
    <lineage>
        <taxon>Eukaryota</taxon>
        <taxon>Fungi</taxon>
        <taxon>Fungi incertae sedis</taxon>
        <taxon>Mucoromycota</taxon>
        <taxon>Mucoromycotina</taxon>
        <taxon>Mucoromycetes</taxon>
        <taxon>Mucorales</taxon>
        <taxon>Cunninghamellaceae</taxon>
        <taxon>Absidia</taxon>
    </lineage>
</organism>
<name>A0A163MSE5_ABSGL</name>
<feature type="region of interest" description="Disordered" evidence="5">
    <location>
        <begin position="158"/>
        <end position="205"/>
    </location>
</feature>
<feature type="compositionally biased region" description="Low complexity" evidence="5">
    <location>
        <begin position="355"/>
        <end position="376"/>
    </location>
</feature>
<dbReference type="InterPro" id="IPR006575">
    <property type="entry name" value="RWD_dom"/>
</dbReference>
<keyword evidence="2 4" id="KW-0863">Zinc-finger</keyword>
<feature type="compositionally biased region" description="Low complexity" evidence="5">
    <location>
        <begin position="190"/>
        <end position="203"/>
    </location>
</feature>
<dbReference type="OMA" id="FRRQLMH"/>
<dbReference type="SUPFAM" id="SSF48695">
    <property type="entry name" value="Multiheme cytochromes"/>
    <property type="match status" value="1"/>
</dbReference>
<feature type="compositionally biased region" description="Low complexity" evidence="5">
    <location>
        <begin position="158"/>
        <end position="178"/>
    </location>
</feature>
<reference evidence="8" key="1">
    <citation type="submission" date="2016-04" db="EMBL/GenBank/DDBJ databases">
        <authorList>
            <person name="Evans L.H."/>
            <person name="Alamgir A."/>
            <person name="Owens N."/>
            <person name="Weber N.D."/>
            <person name="Virtaneva K."/>
            <person name="Barbian K."/>
            <person name="Babar A."/>
            <person name="Rosenke K."/>
        </authorList>
    </citation>
    <scope>NUCLEOTIDE SEQUENCE [LARGE SCALE GENOMIC DNA]</scope>
    <source>
        <strain evidence="8">CBS 101.48</strain>
    </source>
</reference>
<feature type="compositionally biased region" description="Basic and acidic residues" evidence="5">
    <location>
        <begin position="703"/>
        <end position="716"/>
    </location>
</feature>
<gene>
    <name evidence="8" type="primary">ABSGL_13833.1 scaffold 14339</name>
</gene>
<accession>A0A163MSE5</accession>
<dbReference type="OrthoDB" id="10253329at2759"/>
<feature type="domain" description="CHY-type" evidence="7">
    <location>
        <begin position="582"/>
        <end position="651"/>
    </location>
</feature>
<feature type="compositionally biased region" description="Low complexity" evidence="5">
    <location>
        <begin position="435"/>
        <end position="450"/>
    </location>
</feature>
<dbReference type="InParanoid" id="A0A163MSE5"/>
<keyword evidence="1" id="KW-0479">Metal-binding</keyword>